<evidence type="ECO:0000313" key="2">
    <source>
        <dbReference type="EMBL" id="TYJ55046.1"/>
    </source>
</evidence>
<feature type="compositionally biased region" description="Low complexity" evidence="1">
    <location>
        <begin position="30"/>
        <end position="46"/>
    </location>
</feature>
<accession>A0A5D3AYW4</accession>
<organism evidence="2 3">
    <name type="scientific">Cryptococcus floricola</name>
    <dbReference type="NCBI Taxonomy" id="2591691"/>
    <lineage>
        <taxon>Eukaryota</taxon>
        <taxon>Fungi</taxon>
        <taxon>Dikarya</taxon>
        <taxon>Basidiomycota</taxon>
        <taxon>Agaricomycotina</taxon>
        <taxon>Tremellomycetes</taxon>
        <taxon>Tremellales</taxon>
        <taxon>Cryptococcaceae</taxon>
        <taxon>Cryptococcus</taxon>
    </lineage>
</organism>
<feature type="region of interest" description="Disordered" evidence="1">
    <location>
        <begin position="1"/>
        <end position="48"/>
    </location>
</feature>
<proteinExistence type="predicted"/>
<dbReference type="AlphaFoldDB" id="A0A5D3AYW4"/>
<dbReference type="EMBL" id="NIDF01000047">
    <property type="protein sequence ID" value="TYJ55046.1"/>
    <property type="molecule type" value="Genomic_DNA"/>
</dbReference>
<name>A0A5D3AYW4_9TREE</name>
<keyword evidence="3" id="KW-1185">Reference proteome</keyword>
<feature type="compositionally biased region" description="Pro residues" evidence="1">
    <location>
        <begin position="1"/>
        <end position="29"/>
    </location>
</feature>
<evidence type="ECO:0000313" key="3">
    <source>
        <dbReference type="Proteomes" id="UP000322245"/>
    </source>
</evidence>
<gene>
    <name evidence="2" type="ORF">B9479_004269</name>
</gene>
<protein>
    <submittedName>
        <fullName evidence="2">Uncharacterized protein</fullName>
    </submittedName>
</protein>
<reference evidence="2 3" key="1">
    <citation type="submission" date="2017-05" db="EMBL/GenBank/DDBJ databases">
        <title>The Genome Sequence of Tsuchiyaea wingfieldii DSM 27421.</title>
        <authorList>
            <person name="Cuomo C."/>
            <person name="Passer A."/>
            <person name="Billmyre B."/>
            <person name="Heitman J."/>
        </authorList>
    </citation>
    <scope>NUCLEOTIDE SEQUENCE [LARGE SCALE GENOMIC DNA]</scope>
    <source>
        <strain evidence="2 3">DSM 27421</strain>
    </source>
</reference>
<dbReference type="Proteomes" id="UP000322245">
    <property type="component" value="Unassembled WGS sequence"/>
</dbReference>
<evidence type="ECO:0000256" key="1">
    <source>
        <dbReference type="SAM" id="MobiDB-lite"/>
    </source>
</evidence>
<sequence>MPQRYPPSNPPPPPYSLLPTSPSPSPPSSPSSLIPLTPLPSQTSPTHQRILHRALQDFHRSSNPSHWGLYRHGLRIHILETEEGWGMWVLRVFGEAMAPGAGVGYGRAGGGGGMGVPFGM</sequence>
<comment type="caution">
    <text evidence="2">The sequence shown here is derived from an EMBL/GenBank/DDBJ whole genome shotgun (WGS) entry which is preliminary data.</text>
</comment>